<dbReference type="InterPro" id="IPR005824">
    <property type="entry name" value="KOW"/>
</dbReference>
<dbReference type="OrthoDB" id="2671396at2759"/>
<comment type="caution">
    <text evidence="3">The sequence shown here is derived from an EMBL/GenBank/DDBJ whole genome shotgun (WGS) entry which is preliminary data.</text>
</comment>
<reference evidence="3" key="1">
    <citation type="journal article" date="2020" name="New Phytol.">
        <title>Comparative genomics reveals dynamic genome evolution in host specialist ectomycorrhizal fungi.</title>
        <authorList>
            <person name="Lofgren L.A."/>
            <person name="Nguyen N.H."/>
            <person name="Vilgalys R."/>
            <person name="Ruytinx J."/>
            <person name="Liao H.L."/>
            <person name="Branco S."/>
            <person name="Kuo A."/>
            <person name="LaButti K."/>
            <person name="Lipzen A."/>
            <person name="Andreopoulos W."/>
            <person name="Pangilinan J."/>
            <person name="Riley R."/>
            <person name="Hundley H."/>
            <person name="Na H."/>
            <person name="Barry K."/>
            <person name="Grigoriev I.V."/>
            <person name="Stajich J.E."/>
            <person name="Kennedy P.G."/>
        </authorList>
    </citation>
    <scope>NUCLEOTIDE SEQUENCE</scope>
    <source>
        <strain evidence="3">S12</strain>
    </source>
</reference>
<dbReference type="Proteomes" id="UP000719766">
    <property type="component" value="Unassembled WGS sequence"/>
</dbReference>
<dbReference type="RefSeq" id="XP_041161439.1">
    <property type="nucleotide sequence ID" value="XM_041306394.1"/>
</dbReference>
<feature type="domain" description="KOW" evidence="2">
    <location>
        <begin position="481"/>
        <end position="508"/>
    </location>
</feature>
<organism evidence="3 4">
    <name type="scientific">Suillus plorans</name>
    <dbReference type="NCBI Taxonomy" id="116603"/>
    <lineage>
        <taxon>Eukaryota</taxon>
        <taxon>Fungi</taxon>
        <taxon>Dikarya</taxon>
        <taxon>Basidiomycota</taxon>
        <taxon>Agaricomycotina</taxon>
        <taxon>Agaricomycetes</taxon>
        <taxon>Agaricomycetidae</taxon>
        <taxon>Boletales</taxon>
        <taxon>Suillineae</taxon>
        <taxon>Suillaceae</taxon>
        <taxon>Suillus</taxon>
    </lineage>
</organism>
<feature type="region of interest" description="Disordered" evidence="1">
    <location>
        <begin position="767"/>
        <end position="806"/>
    </location>
</feature>
<sequence>MTKRARCNDDESASKRLRIEEGNQTSPALCDKYAWGVLRQFLTTDMTMPEMDDALTSYLGDRYFADDWVEPRRVLFSGEGDDAESLANLDRLMAMHVPPDPPSPTSNDTSVSMSTSRTDGCLSSSRRKRSRVPKSIHNPYIVIEASEDEDEDDEGGDFERSQIAIHVSGPSAKERLAKRFDDLASKFEENSSHSSQGRRALTSKAASIPSSLTNVLAPENKMYLLDIQRTATEYIAEHLRSQKFSVTLSTWVAGQLYVVADSPKTICEALPTSHSLAVKQCLRITEAEREAVEGSLFRSLAPAWVRIRHGPHRGYIGKVECQTESSVKVLVPPLRFPYSMPQGTRALLDRSRLPTNKAVSDIIRDGKVVGWIYEEQSYYMGLLLKDFHRDNLELLASPHIDDIRLHLESGWDKPFLKNTVVLFSMQFLRMGDWARVIEGPLRGESGQVISTDHTVGSASLDFAFDGCPEQIEVRFEGIERVFRVGDTVKVVAGPYLGLEGHIIQMREETVDICQNITNEQVEVSKYYLDRRPLDHIMHPQLPMHQYLEPPPESDSIEIGDHIEVLNGKHMGKRGVVDWYCKGSTNLWFRDILTEDSRESSSGLGIISVPVTTVQRTSLTHTIQYTKDKGYDVRPGDVVTVARGPEYQAKGVVHSVDIPNASLTILCSGDQSLLCVPIRFVTKIRNAFLDLFRNDIGHEVFVISGNRKGYRATLYSLSFETCTVAVHGQQRIKLKLNEVATRYGMRLNGAMLEGPELASFCEMRRRSYLAPPPRSTTPPVEQEKNPSSSLVSLAGPSPSPSNEWSNWSASSEVDKIYDSTSSVNPTSSTHDPWAIDAQDTEAENSPDSGPLPWLMSKEFSSKFFTHHVLLKVSPNFLHGRLYKRFVSTACPDPFCGENGPAPEGHVAVFCTSNSAGAAIEHYHIPASDLSPAHPRKKNQQCLVLGGVHRGALGTIVNCWTKKKAVDLRISATVTINVGFDQLCLVEPAKHMK</sequence>
<dbReference type="AlphaFoldDB" id="A0A9P7ASI9"/>
<evidence type="ECO:0000259" key="2">
    <source>
        <dbReference type="SMART" id="SM00739"/>
    </source>
</evidence>
<accession>A0A9P7ASI9</accession>
<dbReference type="Gene3D" id="2.30.30.30">
    <property type="match status" value="1"/>
</dbReference>
<dbReference type="GeneID" id="64600158"/>
<name>A0A9P7ASI9_9AGAM</name>
<evidence type="ECO:0000256" key="1">
    <source>
        <dbReference type="SAM" id="MobiDB-lite"/>
    </source>
</evidence>
<feature type="compositionally biased region" description="Polar residues" evidence="1">
    <location>
        <begin position="113"/>
        <end position="122"/>
    </location>
</feature>
<dbReference type="InterPro" id="IPR014722">
    <property type="entry name" value="Rib_uL2_dom2"/>
</dbReference>
<feature type="domain" description="KOW" evidence="2">
    <location>
        <begin position="933"/>
        <end position="960"/>
    </location>
</feature>
<dbReference type="SMART" id="SM00739">
    <property type="entry name" value="KOW"/>
    <property type="match status" value="5"/>
</dbReference>
<dbReference type="InterPro" id="IPR008991">
    <property type="entry name" value="Translation_prot_SH3-like_sf"/>
</dbReference>
<proteinExistence type="predicted"/>
<feature type="domain" description="KOW" evidence="2">
    <location>
        <begin position="555"/>
        <end position="582"/>
    </location>
</feature>
<dbReference type="EMBL" id="JABBWE010000021">
    <property type="protein sequence ID" value="KAG1795685.1"/>
    <property type="molecule type" value="Genomic_DNA"/>
</dbReference>
<gene>
    <name evidence="3" type="ORF">HD556DRAFT_1442011</name>
</gene>
<keyword evidence="4" id="KW-1185">Reference proteome</keyword>
<evidence type="ECO:0000313" key="3">
    <source>
        <dbReference type="EMBL" id="KAG1795685.1"/>
    </source>
</evidence>
<dbReference type="SUPFAM" id="SSF50104">
    <property type="entry name" value="Translation proteins SH3-like domain"/>
    <property type="match status" value="1"/>
</dbReference>
<feature type="region of interest" description="Disordered" evidence="1">
    <location>
        <begin position="98"/>
        <end position="165"/>
    </location>
</feature>
<feature type="domain" description="KOW" evidence="2">
    <location>
        <begin position="427"/>
        <end position="454"/>
    </location>
</feature>
<feature type="compositionally biased region" description="Acidic residues" evidence="1">
    <location>
        <begin position="145"/>
        <end position="156"/>
    </location>
</feature>
<evidence type="ECO:0000313" key="4">
    <source>
        <dbReference type="Proteomes" id="UP000719766"/>
    </source>
</evidence>
<protein>
    <recommendedName>
        <fullName evidence="2">KOW domain-containing protein</fullName>
    </recommendedName>
</protein>
<feature type="compositionally biased region" description="Basic residues" evidence="1">
    <location>
        <begin position="125"/>
        <end position="134"/>
    </location>
</feature>
<feature type="domain" description="KOW" evidence="2">
    <location>
        <begin position="631"/>
        <end position="658"/>
    </location>
</feature>